<keyword evidence="1" id="KW-0812">Transmembrane</keyword>
<comment type="caution">
    <text evidence="2">The sequence shown here is derived from an EMBL/GenBank/DDBJ whole genome shotgun (WGS) entry which is preliminary data.</text>
</comment>
<accession>A0A1E3SMC5</accession>
<feature type="transmembrane region" description="Helical" evidence="1">
    <location>
        <begin position="44"/>
        <end position="61"/>
    </location>
</feature>
<dbReference type="Proteomes" id="UP000192739">
    <property type="component" value="Unassembled WGS sequence"/>
</dbReference>
<keyword evidence="3" id="KW-1185">Reference proteome</keyword>
<protein>
    <submittedName>
        <fullName evidence="2">Uncharacterized protein</fullName>
    </submittedName>
</protein>
<feature type="transmembrane region" description="Helical" evidence="1">
    <location>
        <begin position="128"/>
        <end position="150"/>
    </location>
</feature>
<evidence type="ECO:0000256" key="1">
    <source>
        <dbReference type="SAM" id="Phobius"/>
    </source>
</evidence>
<reference evidence="2 3" key="1">
    <citation type="submission" date="2017-02" db="EMBL/GenBank/DDBJ databases">
        <title>The new phylogeny of genus Mycobacterium.</title>
        <authorList>
            <person name="Tortoli E."/>
            <person name="Trovato A."/>
            <person name="Cirillo D.M."/>
        </authorList>
    </citation>
    <scope>NUCLEOTIDE SEQUENCE [LARGE SCALE GENOMIC DNA]</scope>
    <source>
        <strain evidence="2 3">DSM 44049</strain>
    </source>
</reference>
<sequence>MRLGGWFIFGVLVSLVPVGLIWTLRALTSQDHDLGHIVSDGELLLISAVIAAAAAGDLLSRKRKRFNLSAGEMAVVGGAMLLLFGGGGTYAGIAALNHLKVTAQAGTNDEVKKYLTTMISADNGWPEIWCWSAFGASLLLGACSIFVIALEEAG</sequence>
<organism evidence="2 3">
    <name type="scientific">Mycobacterium intermedium</name>
    <dbReference type="NCBI Taxonomy" id="28445"/>
    <lineage>
        <taxon>Bacteria</taxon>
        <taxon>Bacillati</taxon>
        <taxon>Actinomycetota</taxon>
        <taxon>Actinomycetes</taxon>
        <taxon>Mycobacteriales</taxon>
        <taxon>Mycobacteriaceae</taxon>
        <taxon>Mycobacterium</taxon>
        <taxon>Mycobacterium simiae complex</taxon>
    </lineage>
</organism>
<feature type="transmembrane region" description="Helical" evidence="1">
    <location>
        <begin position="7"/>
        <end position="24"/>
    </location>
</feature>
<dbReference type="EMBL" id="MVHT01000008">
    <property type="protein sequence ID" value="ORB09681.1"/>
    <property type="molecule type" value="Genomic_DNA"/>
</dbReference>
<name>A0A1E3SMC5_MYCIE</name>
<dbReference type="AlphaFoldDB" id="A0A1E3SMC5"/>
<evidence type="ECO:0000313" key="2">
    <source>
        <dbReference type="EMBL" id="ORB09681.1"/>
    </source>
</evidence>
<keyword evidence="1" id="KW-0472">Membrane</keyword>
<proteinExistence type="predicted"/>
<dbReference type="STRING" id="28445.BHQ20_00150"/>
<feature type="transmembrane region" description="Helical" evidence="1">
    <location>
        <begin position="73"/>
        <end position="93"/>
    </location>
</feature>
<keyword evidence="1" id="KW-1133">Transmembrane helix</keyword>
<gene>
    <name evidence="2" type="ORF">BST27_04825</name>
</gene>
<evidence type="ECO:0000313" key="3">
    <source>
        <dbReference type="Proteomes" id="UP000192739"/>
    </source>
</evidence>